<evidence type="ECO:0000313" key="4">
    <source>
        <dbReference type="Proteomes" id="UP000596742"/>
    </source>
</evidence>
<feature type="chain" id="PRO_5032601303" evidence="2">
    <location>
        <begin position="26"/>
        <end position="326"/>
    </location>
</feature>
<feature type="compositionally biased region" description="Basic and acidic residues" evidence="1">
    <location>
        <begin position="237"/>
        <end position="253"/>
    </location>
</feature>
<feature type="compositionally biased region" description="Acidic residues" evidence="1">
    <location>
        <begin position="197"/>
        <end position="208"/>
    </location>
</feature>
<keyword evidence="2" id="KW-0732">Signal</keyword>
<protein>
    <submittedName>
        <fullName evidence="3">Uncharacterized protein</fullName>
    </submittedName>
</protein>
<gene>
    <name evidence="3" type="ORF">MGAL_10B015456</name>
</gene>
<comment type="caution">
    <text evidence="3">The sequence shown here is derived from an EMBL/GenBank/DDBJ whole genome shotgun (WGS) entry which is preliminary data.</text>
</comment>
<dbReference type="AlphaFoldDB" id="A0A8B6GHT7"/>
<feature type="compositionally biased region" description="Basic and acidic residues" evidence="1">
    <location>
        <begin position="209"/>
        <end position="226"/>
    </location>
</feature>
<organism evidence="3 4">
    <name type="scientific">Mytilus galloprovincialis</name>
    <name type="common">Mediterranean mussel</name>
    <dbReference type="NCBI Taxonomy" id="29158"/>
    <lineage>
        <taxon>Eukaryota</taxon>
        <taxon>Metazoa</taxon>
        <taxon>Spiralia</taxon>
        <taxon>Lophotrochozoa</taxon>
        <taxon>Mollusca</taxon>
        <taxon>Bivalvia</taxon>
        <taxon>Autobranchia</taxon>
        <taxon>Pteriomorphia</taxon>
        <taxon>Mytilida</taxon>
        <taxon>Mytiloidea</taxon>
        <taxon>Mytilidae</taxon>
        <taxon>Mytilinae</taxon>
        <taxon>Mytilus</taxon>
    </lineage>
</organism>
<proteinExistence type="predicted"/>
<dbReference type="OrthoDB" id="6160294at2759"/>
<feature type="compositionally biased region" description="Polar residues" evidence="1">
    <location>
        <begin position="227"/>
        <end position="236"/>
    </location>
</feature>
<evidence type="ECO:0000256" key="1">
    <source>
        <dbReference type="SAM" id="MobiDB-lite"/>
    </source>
</evidence>
<evidence type="ECO:0000313" key="3">
    <source>
        <dbReference type="EMBL" id="VDI64099.1"/>
    </source>
</evidence>
<feature type="signal peptide" evidence="2">
    <location>
        <begin position="1"/>
        <end position="25"/>
    </location>
</feature>
<sequence>MLFYMPLRAVNGYLFLLCLPIDLDALTFKISKYGTKNIDIAWTLGTNCKKDNKLAYKNETELILNYIWTNVIGNQTDSNICHRNFKNDIDYLELIWLVTSIWVGYDFDCYEVNSLKEGIKESVLISKNDLTKLLSFAVCVLDFMHTFIWYIFESIQIQKERDIFKYYKDVIDSEKPYGLVRCTRKCLYPGKSKTETEDALLESPIEETDDKKKKTDNTASKSDKTENTLLTTSIQATDDHTTDTTARKSDKTENTFLETSIKETDDSTTEIQEPTNDKSLEMIDEMLSLDDTINSFEAGSTFLPCCKSDKNSADDPVPLINDIFES</sequence>
<feature type="region of interest" description="Disordered" evidence="1">
    <location>
        <begin position="197"/>
        <end position="272"/>
    </location>
</feature>
<dbReference type="Proteomes" id="UP000596742">
    <property type="component" value="Unassembled WGS sequence"/>
</dbReference>
<accession>A0A8B6GHT7</accession>
<reference evidence="3" key="1">
    <citation type="submission" date="2018-11" db="EMBL/GenBank/DDBJ databases">
        <authorList>
            <person name="Alioto T."/>
            <person name="Alioto T."/>
        </authorList>
    </citation>
    <scope>NUCLEOTIDE SEQUENCE</scope>
</reference>
<keyword evidence="4" id="KW-1185">Reference proteome</keyword>
<name>A0A8B6GHT7_MYTGA</name>
<dbReference type="EMBL" id="UYJE01008461">
    <property type="protein sequence ID" value="VDI64099.1"/>
    <property type="molecule type" value="Genomic_DNA"/>
</dbReference>
<evidence type="ECO:0000256" key="2">
    <source>
        <dbReference type="SAM" id="SignalP"/>
    </source>
</evidence>